<sequence length="84" mass="8985">MWERTAGIVCGALDIGYDRVGEGFVSATVACPAEPWSPPPPDEAHTPTPVPRATVPATAAATAIRFRFTCCADARRLCWVTRPT</sequence>
<proteinExistence type="predicted"/>
<organism evidence="1 2">
    <name type="scientific">Streptomyces graminearus</name>
    <dbReference type="NCBI Taxonomy" id="284030"/>
    <lineage>
        <taxon>Bacteria</taxon>
        <taxon>Bacillati</taxon>
        <taxon>Actinomycetota</taxon>
        <taxon>Actinomycetes</taxon>
        <taxon>Kitasatosporales</taxon>
        <taxon>Streptomycetaceae</taxon>
        <taxon>Streptomyces</taxon>
    </lineage>
</organism>
<protein>
    <submittedName>
        <fullName evidence="1">Uncharacterized protein</fullName>
    </submittedName>
</protein>
<accession>A0ABP5YPA9</accession>
<reference evidence="2" key="1">
    <citation type="journal article" date="2019" name="Int. J. Syst. Evol. Microbiol.">
        <title>The Global Catalogue of Microorganisms (GCM) 10K type strain sequencing project: providing services to taxonomists for standard genome sequencing and annotation.</title>
        <authorList>
            <consortium name="The Broad Institute Genomics Platform"/>
            <consortium name="The Broad Institute Genome Sequencing Center for Infectious Disease"/>
            <person name="Wu L."/>
            <person name="Ma J."/>
        </authorList>
    </citation>
    <scope>NUCLEOTIDE SEQUENCE [LARGE SCALE GENOMIC DNA]</scope>
    <source>
        <strain evidence="2">JCM 6923</strain>
    </source>
</reference>
<gene>
    <name evidence="1" type="ORF">GCM10010422_31750</name>
</gene>
<evidence type="ECO:0000313" key="1">
    <source>
        <dbReference type="EMBL" id="GAA2484179.1"/>
    </source>
</evidence>
<name>A0ABP5YPA9_9ACTN</name>
<dbReference type="EMBL" id="BAAATL010000013">
    <property type="protein sequence ID" value="GAA2484179.1"/>
    <property type="molecule type" value="Genomic_DNA"/>
</dbReference>
<dbReference type="Proteomes" id="UP001501721">
    <property type="component" value="Unassembled WGS sequence"/>
</dbReference>
<comment type="caution">
    <text evidence="1">The sequence shown here is derived from an EMBL/GenBank/DDBJ whole genome shotgun (WGS) entry which is preliminary data.</text>
</comment>
<evidence type="ECO:0000313" key="2">
    <source>
        <dbReference type="Proteomes" id="UP001501721"/>
    </source>
</evidence>
<keyword evidence="2" id="KW-1185">Reference proteome</keyword>